<dbReference type="EMBL" id="AUZY01010259">
    <property type="protein sequence ID" value="EQD39322.1"/>
    <property type="molecule type" value="Genomic_DNA"/>
</dbReference>
<accession>T0Z570</accession>
<sequence>MRRSYREGARVRNETLGNLSHLPDALIDIIRRSLKGETFVSVAEAFTVTASRAQGHVQAVASMMKRLGLASLVASKPCRERDRVMAMVAARILAPHTKLATTRWWHTTALAEDFGVTDADEQDCYAAMDWLLARQDRIQKKLATRHLTEGGLVLYDLSSSYFEGSTCPLAKRGYSRDGRHGTLQVEYGLMTDDRGCPVAISVHEGNTADPTTLMPEIQHVKQDFGIESF</sequence>
<reference evidence="1" key="2">
    <citation type="journal article" date="2014" name="ISME J.">
        <title>Microbial stratification in low pH oxic and suboxic macroscopic growths along an acid mine drainage.</title>
        <authorList>
            <person name="Mendez-Garcia C."/>
            <person name="Mesa V."/>
            <person name="Sprenger R.R."/>
            <person name="Richter M."/>
            <person name="Diez M.S."/>
            <person name="Solano J."/>
            <person name="Bargiela R."/>
            <person name="Golyshina O.V."/>
            <person name="Manteca A."/>
            <person name="Ramos J.L."/>
            <person name="Gallego J.R."/>
            <person name="Llorente I."/>
            <person name="Martins Dos Santos V.A."/>
            <person name="Jensen O.N."/>
            <person name="Pelaez A.I."/>
            <person name="Sanchez J."/>
            <person name="Ferrer M."/>
        </authorList>
    </citation>
    <scope>NUCLEOTIDE SEQUENCE</scope>
</reference>
<gene>
    <name evidence="1" type="ORF">B1B_15415</name>
</gene>
<proteinExistence type="predicted"/>
<reference evidence="1" key="1">
    <citation type="submission" date="2013-08" db="EMBL/GenBank/DDBJ databases">
        <authorList>
            <person name="Mendez C."/>
            <person name="Richter M."/>
            <person name="Ferrer M."/>
            <person name="Sanchez J."/>
        </authorList>
    </citation>
    <scope>NUCLEOTIDE SEQUENCE</scope>
</reference>
<evidence type="ECO:0000313" key="1">
    <source>
        <dbReference type="EMBL" id="EQD39322.1"/>
    </source>
</evidence>
<name>T0Z570_9ZZZZ</name>
<organism evidence="1">
    <name type="scientific">mine drainage metagenome</name>
    <dbReference type="NCBI Taxonomy" id="410659"/>
    <lineage>
        <taxon>unclassified sequences</taxon>
        <taxon>metagenomes</taxon>
        <taxon>ecological metagenomes</taxon>
    </lineage>
</organism>
<feature type="non-terminal residue" evidence="1">
    <location>
        <position position="229"/>
    </location>
</feature>
<dbReference type="AlphaFoldDB" id="T0Z570"/>
<comment type="caution">
    <text evidence="1">The sequence shown here is derived from an EMBL/GenBank/DDBJ whole genome shotgun (WGS) entry which is preliminary data.</text>
</comment>
<protein>
    <submittedName>
        <fullName evidence="1">Transposase, IS4 family protein</fullName>
    </submittedName>
</protein>